<dbReference type="InterPro" id="IPR001841">
    <property type="entry name" value="Znf_RING"/>
</dbReference>
<feature type="region of interest" description="Disordered" evidence="10">
    <location>
        <begin position="646"/>
        <end position="714"/>
    </location>
</feature>
<evidence type="ECO:0000259" key="11">
    <source>
        <dbReference type="PROSITE" id="PS50089"/>
    </source>
</evidence>
<evidence type="ECO:0000313" key="15">
    <source>
        <dbReference type="Proteomes" id="UP000799757"/>
    </source>
</evidence>
<dbReference type="InterPro" id="IPR038718">
    <property type="entry name" value="SNF2-like_sf"/>
</dbReference>
<dbReference type="Gene3D" id="3.40.50.10810">
    <property type="entry name" value="Tandem AAA-ATPase domain"/>
    <property type="match status" value="1"/>
</dbReference>
<evidence type="ECO:0000256" key="3">
    <source>
        <dbReference type="ARBA" id="ARBA00022741"/>
    </source>
</evidence>
<dbReference type="Proteomes" id="UP000799757">
    <property type="component" value="Unassembled WGS sequence"/>
</dbReference>
<dbReference type="GO" id="GO:0000724">
    <property type="term" value="P:double-strand break repair via homologous recombination"/>
    <property type="evidence" value="ECO:0007669"/>
    <property type="project" value="TreeGrafter"/>
</dbReference>
<evidence type="ECO:0000256" key="7">
    <source>
        <dbReference type="ARBA" id="ARBA00022833"/>
    </source>
</evidence>
<evidence type="ECO:0000256" key="6">
    <source>
        <dbReference type="ARBA" id="ARBA00022806"/>
    </source>
</evidence>
<dbReference type="EMBL" id="MU002209">
    <property type="protein sequence ID" value="KAF2788518.1"/>
    <property type="molecule type" value="Genomic_DNA"/>
</dbReference>
<dbReference type="OrthoDB" id="423559at2759"/>
<dbReference type="InterPro" id="IPR050628">
    <property type="entry name" value="SNF2_RAD54_helicase_TF"/>
</dbReference>
<reference evidence="14" key="1">
    <citation type="journal article" date="2020" name="Stud. Mycol.">
        <title>101 Dothideomycetes genomes: a test case for predicting lifestyles and emergence of pathogens.</title>
        <authorList>
            <person name="Haridas S."/>
            <person name="Albert R."/>
            <person name="Binder M."/>
            <person name="Bloem J."/>
            <person name="Labutti K."/>
            <person name="Salamov A."/>
            <person name="Andreopoulos B."/>
            <person name="Baker S."/>
            <person name="Barry K."/>
            <person name="Bills G."/>
            <person name="Bluhm B."/>
            <person name="Cannon C."/>
            <person name="Castanera R."/>
            <person name="Culley D."/>
            <person name="Daum C."/>
            <person name="Ezra D."/>
            <person name="Gonzalez J."/>
            <person name="Henrissat B."/>
            <person name="Kuo A."/>
            <person name="Liang C."/>
            <person name="Lipzen A."/>
            <person name="Lutzoni F."/>
            <person name="Magnuson J."/>
            <person name="Mondo S."/>
            <person name="Nolan M."/>
            <person name="Ohm R."/>
            <person name="Pangilinan J."/>
            <person name="Park H.-J."/>
            <person name="Ramirez L."/>
            <person name="Alfaro M."/>
            <person name="Sun H."/>
            <person name="Tritt A."/>
            <person name="Yoshinaga Y."/>
            <person name="Zwiers L.-H."/>
            <person name="Turgeon B."/>
            <person name="Goodwin S."/>
            <person name="Spatafora J."/>
            <person name="Crous P."/>
            <person name="Grigoriev I."/>
        </authorList>
    </citation>
    <scope>NUCLEOTIDE SEQUENCE</scope>
    <source>
        <strain evidence="14">CBS 109.77</strain>
    </source>
</reference>
<evidence type="ECO:0000256" key="9">
    <source>
        <dbReference type="PROSITE-ProRule" id="PRU00175"/>
    </source>
</evidence>
<feature type="compositionally biased region" description="Acidic residues" evidence="10">
    <location>
        <begin position="647"/>
        <end position="685"/>
    </location>
</feature>
<evidence type="ECO:0000256" key="5">
    <source>
        <dbReference type="ARBA" id="ARBA00022801"/>
    </source>
</evidence>
<dbReference type="Gene3D" id="3.40.50.300">
    <property type="entry name" value="P-loop containing nucleotide triphosphate hydrolases"/>
    <property type="match status" value="1"/>
</dbReference>
<dbReference type="InterPro" id="IPR049730">
    <property type="entry name" value="SNF2/RAD54-like_C"/>
</dbReference>
<dbReference type="GO" id="GO:0005634">
    <property type="term" value="C:nucleus"/>
    <property type="evidence" value="ECO:0007669"/>
    <property type="project" value="TreeGrafter"/>
</dbReference>
<keyword evidence="3" id="KW-0547">Nucleotide-binding</keyword>
<feature type="domain" description="Helicase ATP-binding" evidence="12">
    <location>
        <begin position="215"/>
        <end position="408"/>
    </location>
</feature>
<organism evidence="14 15">
    <name type="scientific">Melanomma pulvis-pyrius CBS 109.77</name>
    <dbReference type="NCBI Taxonomy" id="1314802"/>
    <lineage>
        <taxon>Eukaryota</taxon>
        <taxon>Fungi</taxon>
        <taxon>Dikarya</taxon>
        <taxon>Ascomycota</taxon>
        <taxon>Pezizomycotina</taxon>
        <taxon>Dothideomycetes</taxon>
        <taxon>Pleosporomycetidae</taxon>
        <taxon>Pleosporales</taxon>
        <taxon>Melanommataceae</taxon>
        <taxon>Melanomma</taxon>
    </lineage>
</organism>
<dbReference type="Pfam" id="PF00097">
    <property type="entry name" value="zf-C3HC4"/>
    <property type="match status" value="1"/>
</dbReference>
<evidence type="ECO:0000256" key="4">
    <source>
        <dbReference type="ARBA" id="ARBA00022771"/>
    </source>
</evidence>
<dbReference type="GO" id="GO:0005524">
    <property type="term" value="F:ATP binding"/>
    <property type="evidence" value="ECO:0007669"/>
    <property type="project" value="UniProtKB-KW"/>
</dbReference>
<dbReference type="GO" id="GO:0008270">
    <property type="term" value="F:zinc ion binding"/>
    <property type="evidence" value="ECO:0007669"/>
    <property type="project" value="UniProtKB-KW"/>
</dbReference>
<dbReference type="SUPFAM" id="SSF57850">
    <property type="entry name" value="RING/U-box"/>
    <property type="match status" value="1"/>
</dbReference>
<evidence type="ECO:0008006" key="16">
    <source>
        <dbReference type="Google" id="ProtNLM"/>
    </source>
</evidence>
<keyword evidence="7" id="KW-0862">Zinc</keyword>
<dbReference type="InterPro" id="IPR027417">
    <property type="entry name" value="P-loop_NTPase"/>
</dbReference>
<dbReference type="Pfam" id="PF00271">
    <property type="entry name" value="Helicase_C"/>
    <property type="match status" value="1"/>
</dbReference>
<evidence type="ECO:0000256" key="10">
    <source>
        <dbReference type="SAM" id="MobiDB-lite"/>
    </source>
</evidence>
<keyword evidence="6" id="KW-0347">Helicase</keyword>
<dbReference type="InterPro" id="IPR000330">
    <property type="entry name" value="SNF2_N"/>
</dbReference>
<keyword evidence="4 9" id="KW-0863">Zinc-finger</keyword>
<accession>A0A6A6WX80</accession>
<comment type="similarity">
    <text evidence="1">Belongs to the SNF2/RAD54 helicase family.</text>
</comment>
<dbReference type="PANTHER" id="PTHR45626">
    <property type="entry name" value="TRANSCRIPTION TERMINATION FACTOR 2-RELATED"/>
    <property type="match status" value="1"/>
</dbReference>
<evidence type="ECO:0000313" key="14">
    <source>
        <dbReference type="EMBL" id="KAF2788518.1"/>
    </source>
</evidence>
<proteinExistence type="inferred from homology"/>
<keyword evidence="15" id="KW-1185">Reference proteome</keyword>
<dbReference type="CDD" id="cd18793">
    <property type="entry name" value="SF2_C_SNF"/>
    <property type="match status" value="1"/>
</dbReference>
<dbReference type="CDD" id="cd18008">
    <property type="entry name" value="DEXDc_SHPRH-like"/>
    <property type="match status" value="1"/>
</dbReference>
<dbReference type="GO" id="GO:0005737">
    <property type="term" value="C:cytoplasm"/>
    <property type="evidence" value="ECO:0007669"/>
    <property type="project" value="TreeGrafter"/>
</dbReference>
<name>A0A6A6WX80_9PLEO</name>
<dbReference type="GO" id="GO:0008094">
    <property type="term" value="F:ATP-dependent activity, acting on DNA"/>
    <property type="evidence" value="ECO:0007669"/>
    <property type="project" value="TreeGrafter"/>
</dbReference>
<keyword evidence="8" id="KW-0067">ATP-binding</keyword>
<dbReference type="InterPro" id="IPR001650">
    <property type="entry name" value="Helicase_C-like"/>
</dbReference>
<dbReference type="SUPFAM" id="SSF52540">
    <property type="entry name" value="P-loop containing nucleoside triphosphate hydrolases"/>
    <property type="match status" value="2"/>
</dbReference>
<dbReference type="PROSITE" id="PS51192">
    <property type="entry name" value="HELICASE_ATP_BIND_1"/>
    <property type="match status" value="1"/>
</dbReference>
<dbReference type="SMART" id="SM00184">
    <property type="entry name" value="RING"/>
    <property type="match status" value="1"/>
</dbReference>
<evidence type="ECO:0000256" key="2">
    <source>
        <dbReference type="ARBA" id="ARBA00022723"/>
    </source>
</evidence>
<evidence type="ECO:0000259" key="13">
    <source>
        <dbReference type="PROSITE" id="PS51194"/>
    </source>
</evidence>
<dbReference type="SMART" id="SM00490">
    <property type="entry name" value="HELICc"/>
    <property type="match status" value="1"/>
</dbReference>
<keyword evidence="2" id="KW-0479">Metal-binding</keyword>
<dbReference type="PANTHER" id="PTHR45626:SF16">
    <property type="entry name" value="ATP-DEPENDENT HELICASE ULS1"/>
    <property type="match status" value="1"/>
</dbReference>
<dbReference type="GO" id="GO:0004386">
    <property type="term" value="F:helicase activity"/>
    <property type="evidence" value="ECO:0007669"/>
    <property type="project" value="UniProtKB-KW"/>
</dbReference>
<dbReference type="PROSITE" id="PS50089">
    <property type="entry name" value="ZF_RING_2"/>
    <property type="match status" value="1"/>
</dbReference>
<feature type="domain" description="RING-type" evidence="11">
    <location>
        <begin position="569"/>
        <end position="620"/>
    </location>
</feature>
<dbReference type="AlphaFoldDB" id="A0A6A6WX80"/>
<dbReference type="PROSITE" id="PS51194">
    <property type="entry name" value="HELICASE_CTER"/>
    <property type="match status" value="1"/>
</dbReference>
<dbReference type="InterPro" id="IPR013083">
    <property type="entry name" value="Znf_RING/FYVE/PHD"/>
</dbReference>
<evidence type="ECO:0000256" key="1">
    <source>
        <dbReference type="ARBA" id="ARBA00007025"/>
    </source>
</evidence>
<dbReference type="InterPro" id="IPR018957">
    <property type="entry name" value="Znf_C3HC4_RING-type"/>
</dbReference>
<keyword evidence="5" id="KW-0378">Hydrolase</keyword>
<feature type="compositionally biased region" description="Basic residues" evidence="10">
    <location>
        <begin position="702"/>
        <end position="714"/>
    </location>
</feature>
<evidence type="ECO:0000256" key="8">
    <source>
        <dbReference type="ARBA" id="ARBA00022840"/>
    </source>
</evidence>
<sequence length="924" mass="104735">MPIRPSQAGVGQFQQQQFGHAQIARPQVGNAGPSNSQRPINFSNFSNFVDLTSLDDGPLGQHDTPVDPFPELAFAYQPDGQHPTPADAFDQDFMSEEALTQFLITPTLPGGGYAFDSTGSNAGSFHDPFIMPPVRTVAGPTHPLAQDHVSLNQELFGDFDMPVTKSETNPEALSKLIENIKPHDEVPPEERQQTPRAMSSQLMEHQKLGLTWLMKMEEGNAKGGILADEMGLGKTVQALALILARPSNDLACKTTLIIAPVALMKQWEKELQRHIKSSHRLEVFIYHGHRKNADFNKLRKYDVVLTTFGTLGYEMRSIEMRKDAELTQREQRDPTFVREGKDKLALIGSECMWYRVIIDEAQCIKNKTTRVSKASNEIMARHRLCMTGTPMMNSIEELYPLIRFLRIKPYNDWSRFNWDIAKPFKDSKQDWKHRQVIGRLQALLKSLMLRREKTSVVDGKQICTIPPKVTIRHDVVLHDEERALYQAIETNSQVTFNRYLKKGTVNNNYANVLVLLLRLRQACCHPHLIKDLGVQVSTEGIAEDDLLSRAKQINKDVVTRLREADGFECPICLEADLNPTIIIPCGHTCCGECFQKLIDPALAIREGHEDVTSARCPHCRGTLSSNKITDYKHFCKVFCPERLEESDRLEEEEEGEEDESDSDSDDNDDGDLDGFVDPDDVDDDYVAPLLSDEIKEEPEKAKSKKGKGKARAKPKMTLAQLKKESLRNKAAKKKYLRRLRKTYISSSKIEKTLDLLSEIQANDPTEKTLIFSQFTSLLDLLEVPLQDKKFRYQRYDGSMKMDARAEAVNKFMDDATEKVMLISLKAGNAGLNLNKASQVIILDPFWNPFIEDQAVDRAHRMPQKREVHVHRLLVPDTVEDRICALQDKKRELINAALDEKAGKSLSRLSIKNLMFLFGLRGDRD</sequence>
<dbReference type="Gene3D" id="3.30.40.10">
    <property type="entry name" value="Zinc/RING finger domain, C3HC4 (zinc finger)"/>
    <property type="match status" value="1"/>
</dbReference>
<feature type="domain" description="Helicase C-terminal" evidence="13">
    <location>
        <begin position="751"/>
        <end position="914"/>
    </location>
</feature>
<evidence type="ECO:0000259" key="12">
    <source>
        <dbReference type="PROSITE" id="PS51192"/>
    </source>
</evidence>
<dbReference type="FunFam" id="3.40.50.300:FF:002380">
    <property type="entry name" value="SWI/SNF family DNA-dependent ATPase, putative"/>
    <property type="match status" value="1"/>
</dbReference>
<feature type="compositionally biased region" description="Low complexity" evidence="10">
    <location>
        <begin position="7"/>
        <end position="20"/>
    </location>
</feature>
<gene>
    <name evidence="14" type="ORF">K505DRAFT_255343</name>
</gene>
<dbReference type="SMART" id="SM00487">
    <property type="entry name" value="DEXDc"/>
    <property type="match status" value="1"/>
</dbReference>
<dbReference type="InterPro" id="IPR014001">
    <property type="entry name" value="Helicase_ATP-bd"/>
</dbReference>
<protein>
    <recommendedName>
        <fullName evidence="16">SWI/SNF family DNA-dependent ATPase Ris1</fullName>
    </recommendedName>
</protein>
<feature type="region of interest" description="Disordered" evidence="10">
    <location>
        <begin position="1"/>
        <end position="20"/>
    </location>
</feature>
<dbReference type="GO" id="GO:0016787">
    <property type="term" value="F:hydrolase activity"/>
    <property type="evidence" value="ECO:0007669"/>
    <property type="project" value="UniProtKB-KW"/>
</dbReference>
<dbReference type="Pfam" id="PF00176">
    <property type="entry name" value="SNF2-rel_dom"/>
    <property type="match status" value="1"/>
</dbReference>